<dbReference type="Gene3D" id="3.40.50.880">
    <property type="match status" value="1"/>
</dbReference>
<keyword evidence="4" id="KW-1185">Reference proteome</keyword>
<dbReference type="AlphaFoldDB" id="H5TT15"/>
<comment type="similarity">
    <text evidence="1">Belongs to the peptidase C56 family.</text>
</comment>
<dbReference type="NCBIfam" id="TIGR01382">
    <property type="entry name" value="PfpI"/>
    <property type="match status" value="1"/>
</dbReference>
<evidence type="ECO:0000256" key="1">
    <source>
        <dbReference type="ARBA" id="ARBA00008542"/>
    </source>
</evidence>
<evidence type="ECO:0000259" key="2">
    <source>
        <dbReference type="Pfam" id="PF01965"/>
    </source>
</evidence>
<dbReference type="MEROPS" id="C56.001"/>
<dbReference type="InterPro" id="IPR002818">
    <property type="entry name" value="DJ-1/PfpI"/>
</dbReference>
<dbReference type="RefSeq" id="WP_007240795.1">
    <property type="nucleotide sequence ID" value="NZ_BAFB01000230.1"/>
</dbReference>
<dbReference type="CDD" id="cd03134">
    <property type="entry name" value="GATase1_PfpI_like"/>
    <property type="match status" value="1"/>
</dbReference>
<dbReference type="Proteomes" id="UP000005038">
    <property type="component" value="Unassembled WGS sequence"/>
</dbReference>
<dbReference type="Pfam" id="PF01965">
    <property type="entry name" value="DJ-1_PfpI"/>
    <property type="match status" value="1"/>
</dbReference>
<organism evidence="3 4">
    <name type="scientific">Gordonia otitidis (strain DSM 44809 / CCUG 52243 / JCM 12355 / NBRC 100426 / IFM 10032)</name>
    <dbReference type="NCBI Taxonomy" id="1108044"/>
    <lineage>
        <taxon>Bacteria</taxon>
        <taxon>Bacillati</taxon>
        <taxon>Actinomycetota</taxon>
        <taxon>Actinomycetes</taxon>
        <taxon>Mycobacteriales</taxon>
        <taxon>Gordoniaceae</taxon>
        <taxon>Gordonia</taxon>
    </lineage>
</organism>
<accession>H5TT15</accession>
<proteinExistence type="inferred from homology"/>
<dbReference type="InterPro" id="IPR006286">
    <property type="entry name" value="C56_PfpI-like"/>
</dbReference>
<reference evidence="3" key="1">
    <citation type="submission" date="2012-02" db="EMBL/GenBank/DDBJ databases">
        <title>Whole genome shotgun sequence of Gordonia otitidis NBRC 100426.</title>
        <authorList>
            <person name="Yoshida I."/>
            <person name="Hosoyama A."/>
            <person name="Tsuchikane K."/>
            <person name="Katsumata H."/>
            <person name="Yamazaki S."/>
            <person name="Fujita N."/>
        </authorList>
    </citation>
    <scope>NUCLEOTIDE SEQUENCE [LARGE SCALE GENOMIC DNA]</scope>
    <source>
        <strain evidence="3">NBRC 100426</strain>
    </source>
</reference>
<dbReference type="OrthoDB" id="9792284at2"/>
<evidence type="ECO:0000313" key="4">
    <source>
        <dbReference type="Proteomes" id="UP000005038"/>
    </source>
</evidence>
<name>H5TT15_GORO1</name>
<dbReference type="InterPro" id="IPR029062">
    <property type="entry name" value="Class_I_gatase-like"/>
</dbReference>
<gene>
    <name evidence="3" type="ORF">GOOTI_230_00480</name>
</gene>
<dbReference type="PANTHER" id="PTHR42733">
    <property type="entry name" value="DJ-1 PROTEIN"/>
    <property type="match status" value="1"/>
</dbReference>
<feature type="domain" description="DJ-1/PfpI" evidence="2">
    <location>
        <begin position="6"/>
        <end position="177"/>
    </location>
</feature>
<evidence type="ECO:0000313" key="3">
    <source>
        <dbReference type="EMBL" id="GAB36623.1"/>
    </source>
</evidence>
<sequence length="182" mass="18959">MALSDKKALIIATSYGVERDELLVPRDHLREEGVAVTVATVDGDDVQTLVGDKDPGATVAADTAIADVDPADYDVLVVPGGTLNADTLRTDATAQSVVRSFADAGKPVAAICHGPWLIVETGLLVGKTLTSYSSLRTDVNNAGGNWVDESVVSDDTNGFTLITSRTPDDLSEFTAAIDAQLA</sequence>
<dbReference type="SUPFAM" id="SSF52317">
    <property type="entry name" value="Class I glutamine amidotransferase-like"/>
    <property type="match status" value="1"/>
</dbReference>
<dbReference type="PANTHER" id="PTHR42733:SF12">
    <property type="entry name" value="PROTEINASE"/>
    <property type="match status" value="1"/>
</dbReference>
<comment type="caution">
    <text evidence="3">The sequence shown here is derived from an EMBL/GenBank/DDBJ whole genome shotgun (WGS) entry which is preliminary data.</text>
</comment>
<dbReference type="EMBL" id="BAFB01000230">
    <property type="protein sequence ID" value="GAB36623.1"/>
    <property type="molecule type" value="Genomic_DNA"/>
</dbReference>
<dbReference type="PROSITE" id="PS51276">
    <property type="entry name" value="PEPTIDASE_C56_PFPI"/>
    <property type="match status" value="1"/>
</dbReference>
<protein>
    <submittedName>
        <fullName evidence="3">Peptidase PfpI family protein</fullName>
    </submittedName>
</protein>
<dbReference type="STRING" id="1108044.GOOTI_230_00480"/>